<dbReference type="InterPro" id="IPR041350">
    <property type="entry name" value="CODH_A_N"/>
</dbReference>
<reference evidence="10 11" key="1">
    <citation type="submission" date="2009-02" db="EMBL/GenBank/DDBJ databases">
        <title>Sequencing of the draft genome and assembly of Dethiobacter alkaliphilus AHT 1.</title>
        <authorList>
            <consortium name="US DOE Joint Genome Institute (JGI-PGF)"/>
            <person name="Lucas S."/>
            <person name="Copeland A."/>
            <person name="Lapidus A."/>
            <person name="Glavina del Rio T."/>
            <person name="Dalin E."/>
            <person name="Tice H."/>
            <person name="Bruce D."/>
            <person name="Goodwin L."/>
            <person name="Pitluck S."/>
            <person name="Larimer F."/>
            <person name="Land M.L."/>
            <person name="Hauser L."/>
            <person name="Muyzer G."/>
        </authorList>
    </citation>
    <scope>NUCLEOTIDE SEQUENCE [LARGE SCALE GENOMIC DNA]</scope>
    <source>
        <strain evidence="10 11">AHT 1</strain>
    </source>
</reference>
<dbReference type="eggNOG" id="COG1614">
    <property type="taxonomic scope" value="Bacteria"/>
</dbReference>
<dbReference type="Gene3D" id="3.40.50.2030">
    <property type="match status" value="1"/>
</dbReference>
<evidence type="ECO:0000259" key="9">
    <source>
        <dbReference type="Pfam" id="PF19436"/>
    </source>
</evidence>
<feature type="domain" description="Carbon monoxide dehydrogenase subunit alpha ,N-terminal" evidence="8">
    <location>
        <begin position="40"/>
        <end position="122"/>
    </location>
</feature>
<dbReference type="AlphaFoldDB" id="C0GF47"/>
<evidence type="ECO:0000259" key="8">
    <source>
        <dbReference type="Pfam" id="PF18537"/>
    </source>
</evidence>
<dbReference type="Pfam" id="PF18537">
    <property type="entry name" value="CODH_A_N"/>
    <property type="match status" value="1"/>
</dbReference>
<dbReference type="PANTHER" id="PTHR42281:SF1">
    <property type="entry name" value="ACETYL-COA DECARBONYLASE_SYNTHASE COMPLEX SUBUNIT BETA 1"/>
    <property type="match status" value="1"/>
</dbReference>
<dbReference type="GO" id="GO:0043885">
    <property type="term" value="F:anaerobic carbon-monoxide dehydrogenase activity"/>
    <property type="evidence" value="ECO:0007669"/>
    <property type="project" value="InterPro"/>
</dbReference>
<dbReference type="InterPro" id="IPR038571">
    <property type="entry name" value="CO_DH/Ac-CoA_synth_bsu_3_sf"/>
</dbReference>
<gene>
    <name evidence="10" type="ORF">DealDRAFT_1106</name>
</gene>
<dbReference type="Gene3D" id="1.10.8.190">
    <property type="entry name" value="Carbon monoxide dehydrogenase alpha subunit. Chain M, domain 1"/>
    <property type="match status" value="1"/>
</dbReference>
<dbReference type="GO" id="GO:0051536">
    <property type="term" value="F:iron-sulfur cluster binding"/>
    <property type="evidence" value="ECO:0007669"/>
    <property type="project" value="UniProtKB-KW"/>
</dbReference>
<keyword evidence="2" id="KW-0533">Nickel</keyword>
<dbReference type="Gene3D" id="3.30.1650.10">
    <property type="entry name" value="Bifunctional carbon monoxide dehydrogenase/acetyl-coa synthase(codh/acs), Chain M, domain 3"/>
    <property type="match status" value="1"/>
</dbReference>
<dbReference type="InterPro" id="IPR011254">
    <property type="entry name" value="Prismane-like_sf"/>
</dbReference>
<protein>
    <recommendedName>
        <fullName evidence="1">CO-methylating acetyl-CoA synthase</fullName>
        <ecNumber evidence="1">2.3.1.169</ecNumber>
    </recommendedName>
</protein>
<dbReference type="NCBIfam" id="NF003379">
    <property type="entry name" value="PRK04456.1"/>
    <property type="match status" value="1"/>
</dbReference>
<evidence type="ECO:0000313" key="11">
    <source>
        <dbReference type="Proteomes" id="UP000006443"/>
    </source>
</evidence>
<keyword evidence="7" id="KW-0175">Coiled coil</keyword>
<keyword evidence="4" id="KW-0479">Metal-binding</keyword>
<organism evidence="10 11">
    <name type="scientific">Dethiobacter alkaliphilus AHT 1</name>
    <dbReference type="NCBI Taxonomy" id="555088"/>
    <lineage>
        <taxon>Bacteria</taxon>
        <taxon>Bacillati</taxon>
        <taxon>Bacillota</taxon>
        <taxon>Dethiobacteria</taxon>
        <taxon>Dethiobacterales</taxon>
        <taxon>Dethiobacteraceae</taxon>
        <taxon>Dethiobacter</taxon>
    </lineage>
</organism>
<dbReference type="NCBIfam" id="NF040764">
    <property type="entry name" value="CODH_ACS_al_bet"/>
    <property type="match status" value="1"/>
</dbReference>
<dbReference type="Pfam" id="PF03598">
    <property type="entry name" value="CdhC"/>
    <property type="match status" value="1"/>
</dbReference>
<feature type="coiled-coil region" evidence="7">
    <location>
        <begin position="461"/>
        <end position="488"/>
    </location>
</feature>
<dbReference type="EC" id="2.3.1.169" evidence="1"/>
<dbReference type="CDD" id="cd01917">
    <property type="entry name" value="ACS_2"/>
    <property type="match status" value="1"/>
</dbReference>
<evidence type="ECO:0000256" key="1">
    <source>
        <dbReference type="ARBA" id="ARBA00012244"/>
    </source>
</evidence>
<evidence type="ECO:0000256" key="2">
    <source>
        <dbReference type="ARBA" id="ARBA00022596"/>
    </source>
</evidence>
<dbReference type="Proteomes" id="UP000006443">
    <property type="component" value="Unassembled WGS sequence"/>
</dbReference>
<dbReference type="InterPro" id="IPR016099">
    <property type="entry name" value="Prismane-like_a/b-sand"/>
</dbReference>
<dbReference type="GO" id="GO:0043884">
    <property type="term" value="F:CO-methylating acetyl-CoA synthase activity"/>
    <property type="evidence" value="ECO:0007669"/>
    <property type="project" value="UniProtKB-EC"/>
</dbReference>
<proteinExistence type="predicted"/>
<feature type="domain" description="CO dehydrogenase/acetyl-CoA synthase complex beta subunit C-terminal" evidence="9">
    <location>
        <begin position="482"/>
        <end position="726"/>
    </location>
</feature>
<dbReference type="PANTHER" id="PTHR42281">
    <property type="match status" value="1"/>
</dbReference>
<dbReference type="NCBIfam" id="TIGR00316">
    <property type="entry name" value="cdhC"/>
    <property type="match status" value="1"/>
</dbReference>
<dbReference type="GO" id="GO:0046872">
    <property type="term" value="F:metal ion binding"/>
    <property type="evidence" value="ECO:0007669"/>
    <property type="project" value="UniProtKB-KW"/>
</dbReference>
<dbReference type="GO" id="GO:0006084">
    <property type="term" value="P:acetyl-CoA metabolic process"/>
    <property type="evidence" value="ECO:0007669"/>
    <property type="project" value="InterPro"/>
</dbReference>
<evidence type="ECO:0000256" key="4">
    <source>
        <dbReference type="ARBA" id="ARBA00022723"/>
    </source>
</evidence>
<keyword evidence="11" id="KW-1185">Reference proteome</keyword>
<dbReference type="InterPro" id="IPR045822">
    <property type="entry name" value="ACS_CODH_B_C"/>
</dbReference>
<dbReference type="SUPFAM" id="SSF56821">
    <property type="entry name" value="Prismane protein-like"/>
    <property type="match status" value="1"/>
</dbReference>
<keyword evidence="6" id="KW-0411">Iron-sulfur</keyword>
<keyword evidence="5" id="KW-0408">Iron</keyword>
<evidence type="ECO:0000313" key="10">
    <source>
        <dbReference type="EMBL" id="EEG78229.1"/>
    </source>
</evidence>
<dbReference type="InterPro" id="IPR004461">
    <property type="entry name" value="CO_DH/Ac-CoA_synth_bsu"/>
</dbReference>
<dbReference type="Pfam" id="PF19436">
    <property type="entry name" value="ACS_CODH_B_C"/>
    <property type="match status" value="1"/>
</dbReference>
<keyword evidence="3 10" id="KW-0808">Transferase</keyword>
<evidence type="ECO:0000256" key="3">
    <source>
        <dbReference type="ARBA" id="ARBA00022679"/>
    </source>
</evidence>
<comment type="caution">
    <text evidence="10">The sequence shown here is derived from an EMBL/GenBank/DDBJ whole genome shotgun (WGS) entry which is preliminary data.</text>
</comment>
<sequence>MSTTAFDEIYAGAIEDESKAPKKLFQRAYNGAITATSYAEILLSQAIRKYGPDKEIGYPDTAYYLPVMSSLSGEKVTKLGELPPILNRMRNQIKETLNFENARLYGESTAYAAEIIEVLRYIEGDPHVAPWTGYLTDPILRKFGIQLVDWTIPGQAVIVGKAKTSEAAAKIVQELQAKGMMIFLVNEVIEQLLEQNMKLGVDYIAFPLGNFTQVIHAVNYALRAGMAFGGIAPGLREEHRDYQHRRVRAFVLHLGEIDDVQVAAHFAAIFIGFPVICDTELEEEIPDWYVSHTDYDTIVKYSMELRGIKLKILEIPVPITIGPAFEGETIRKGDMFVEMGGGRTTAFELVSMVGEDEIEDGKITVTGPDFDEIEEGAKLPLGIKVKIYGRKMQEDFESVLERRIHYFINYGEGLWHVAQRDLCWLRVSKDAVAKGFRVKDYGEILIAKFKDEFPAIVDRVEVELFTDADAVEEQIKEARERYAVRDARLRGLTDEAVDELYSCILCQSFAPNHVCVVSPERVGLCGAVSWLDAKASYEIDPNGPNRPIAKEGVLDEEKGMWESVNEYVYTTSNRSVEEVNLYTLMDRPMTSCGCFEAILAIVPEANGLMVTTREHSGDTPSGMTFSSLAGSVGGGVQAPGFMGIGRSYMLSRKFLKADGGLGRIVWMPKELKDFLGDDLRERAEEDGLGADFVDKIADETVGTTAEEILPFLEEKGHPALTMDPLM</sequence>
<dbReference type="STRING" id="555088.DealDRAFT_1106"/>
<keyword evidence="10" id="KW-0012">Acyltransferase</keyword>
<name>C0GF47_DETAL</name>
<dbReference type="NCBIfam" id="NF007078">
    <property type="entry name" value="PRK09529.1"/>
    <property type="match status" value="1"/>
</dbReference>
<dbReference type="RefSeq" id="WP_008515611.1">
    <property type="nucleotide sequence ID" value="NZ_ACJM01000004.1"/>
</dbReference>
<dbReference type="Gene3D" id="3.40.970.20">
    <property type="entry name" value="Carbon monoxide dehydrogenase alpha subunit. Chain D, domain 4"/>
    <property type="match status" value="1"/>
</dbReference>
<evidence type="ECO:0000256" key="6">
    <source>
        <dbReference type="ARBA" id="ARBA00023014"/>
    </source>
</evidence>
<evidence type="ECO:0000256" key="5">
    <source>
        <dbReference type="ARBA" id="ARBA00023004"/>
    </source>
</evidence>
<evidence type="ECO:0000256" key="7">
    <source>
        <dbReference type="SAM" id="Coils"/>
    </source>
</evidence>
<dbReference type="Gene3D" id="3.40.1470.10">
    <property type="entry name" value="Bifunctional carbon monoxide dehydrogenase/acetyl-coa synthase(codh/acs), Chain M, domain 5"/>
    <property type="match status" value="1"/>
</dbReference>
<accession>C0GF47</accession>
<dbReference type="OrthoDB" id="9759545at2"/>
<dbReference type="EMBL" id="ACJM01000004">
    <property type="protein sequence ID" value="EEG78229.1"/>
    <property type="molecule type" value="Genomic_DNA"/>
</dbReference>